<evidence type="ECO:0000256" key="3">
    <source>
        <dbReference type="PIRSR" id="PIRSR000137-2"/>
    </source>
</evidence>
<dbReference type="Gene3D" id="3.50.50.60">
    <property type="entry name" value="FAD/NAD(P)-binding domain"/>
    <property type="match status" value="1"/>
</dbReference>
<keyword evidence="3" id="KW-0274">FAD</keyword>
<dbReference type="InterPro" id="IPR051871">
    <property type="entry name" value="GMC_Oxidoreductase-Related"/>
</dbReference>
<protein>
    <submittedName>
        <fullName evidence="6">Protein HOTHEAD-like isoform X2</fullName>
    </submittedName>
</protein>
<dbReference type="Pfam" id="PF00732">
    <property type="entry name" value="GMC_oxred_N"/>
    <property type="match status" value="1"/>
</dbReference>
<dbReference type="EMBL" id="JANAVB010029617">
    <property type="protein sequence ID" value="KAJ6814706.1"/>
    <property type="molecule type" value="Genomic_DNA"/>
</dbReference>
<evidence type="ECO:0000256" key="1">
    <source>
        <dbReference type="ARBA" id="ARBA00010790"/>
    </source>
</evidence>
<dbReference type="Pfam" id="PF05199">
    <property type="entry name" value="GMC_oxred_C"/>
    <property type="match status" value="1"/>
</dbReference>
<dbReference type="GO" id="GO:0050660">
    <property type="term" value="F:flavin adenine dinucleotide binding"/>
    <property type="evidence" value="ECO:0007669"/>
    <property type="project" value="InterPro"/>
</dbReference>
<reference evidence="6" key="2">
    <citation type="submission" date="2023-04" db="EMBL/GenBank/DDBJ databases">
        <authorList>
            <person name="Bruccoleri R.E."/>
            <person name="Oakeley E.J."/>
            <person name="Faust A.-M."/>
            <person name="Dessus-Babus S."/>
            <person name="Altorfer M."/>
            <person name="Burckhardt D."/>
            <person name="Oertli M."/>
            <person name="Naumann U."/>
            <person name="Petersen F."/>
            <person name="Wong J."/>
        </authorList>
    </citation>
    <scope>NUCLEOTIDE SEQUENCE</scope>
    <source>
        <strain evidence="6">GSM-AAB239-AS_SAM_17_03QT</strain>
        <tissue evidence="6">Leaf</tissue>
    </source>
</reference>
<feature type="domain" description="Glucose-methanol-choline oxidoreductase N-terminal" evidence="5">
    <location>
        <begin position="276"/>
        <end position="290"/>
    </location>
</feature>
<keyword evidence="3" id="KW-0285">Flavoprotein</keyword>
<organism evidence="6 7">
    <name type="scientific">Iris pallida</name>
    <name type="common">Sweet iris</name>
    <dbReference type="NCBI Taxonomy" id="29817"/>
    <lineage>
        <taxon>Eukaryota</taxon>
        <taxon>Viridiplantae</taxon>
        <taxon>Streptophyta</taxon>
        <taxon>Embryophyta</taxon>
        <taxon>Tracheophyta</taxon>
        <taxon>Spermatophyta</taxon>
        <taxon>Magnoliopsida</taxon>
        <taxon>Liliopsida</taxon>
        <taxon>Asparagales</taxon>
        <taxon>Iridaceae</taxon>
        <taxon>Iridoideae</taxon>
        <taxon>Irideae</taxon>
        <taxon>Iris</taxon>
    </lineage>
</organism>
<comment type="caution">
    <text evidence="6">The sequence shown here is derived from an EMBL/GenBank/DDBJ whole genome shotgun (WGS) entry which is preliminary data.</text>
</comment>
<comment type="cofactor">
    <cofactor evidence="3">
        <name>FAD</name>
        <dbReference type="ChEBI" id="CHEBI:57692"/>
    </cofactor>
</comment>
<dbReference type="SUPFAM" id="SSF51905">
    <property type="entry name" value="FAD/NAD(P)-binding domain"/>
    <property type="match status" value="1"/>
</dbReference>
<gene>
    <name evidence="6" type="ORF">M6B38_137850</name>
</gene>
<dbReference type="PANTHER" id="PTHR45968">
    <property type="entry name" value="OSJNBA0019K04.7 PROTEIN"/>
    <property type="match status" value="1"/>
</dbReference>
<dbReference type="InterPro" id="IPR007867">
    <property type="entry name" value="GMC_OxRtase_C"/>
</dbReference>
<dbReference type="Gene3D" id="3.30.410.40">
    <property type="match status" value="1"/>
</dbReference>
<dbReference type="AlphaFoldDB" id="A0AAX6FEE5"/>
<dbReference type="Proteomes" id="UP001140949">
    <property type="component" value="Unassembled WGS sequence"/>
</dbReference>
<sequence length="576" mass="62615">MANSSLQHNIDGSGKEFSNVGQLHFFKASSFSSRPSHEHYDYIIVGGGTAGCPLAATLSQKYSVLLLERGGSPYGNANVSWLQNFHIGLADTSPTSASQPFISTDGVINARARVLGGGSCINAGFYTRASTSYVRDAGWDAELVSESYPWVEKQIVHRPKVAPWQAAVRDGLLQAGVDPFNGFTYDHLYGTKVGGTIFDERGFRSTAADLLSSGNPDNLRVLLHATAQKILLHKRGTTTAATTPEAVGVEFKDELGNRHLAYLRAGGRSEVIVASGTLGSPQLLTLSGIGPRSELRRLNVPLVRHNRHVGKHLSDNPMNSIFMPTRRPVEQSLIQIVGITKMGSFIEASSGFGQSSDSILCHHGIMSAEIGQLSTIPPKQRTLEAAREYARNKHKLPREVFQGGFLLEKVDGPLSTGHLSLVDADAETTPNVTFNYFSHPQDLRRCVSGIRTLEKIVRSKHVAELTDDRGYTTETLLNMTVRANVNLIPKHTNDTASLEQFCRDTVVTIWHYHGGCRVGKVVDEDYRVMGVGALRVIDSSTFSSSPGTNPQATVMMLGRYMGVKMLKGRLGRAAGD</sequence>
<dbReference type="GO" id="GO:0016614">
    <property type="term" value="F:oxidoreductase activity, acting on CH-OH group of donors"/>
    <property type="evidence" value="ECO:0007669"/>
    <property type="project" value="InterPro"/>
</dbReference>
<keyword evidence="2" id="KW-0732">Signal</keyword>
<evidence type="ECO:0000259" key="5">
    <source>
        <dbReference type="PROSITE" id="PS00624"/>
    </source>
</evidence>
<evidence type="ECO:0000313" key="6">
    <source>
        <dbReference type="EMBL" id="KAJ6814706.1"/>
    </source>
</evidence>
<proteinExistence type="inferred from homology"/>
<dbReference type="PROSITE" id="PS00624">
    <property type="entry name" value="GMC_OXRED_2"/>
    <property type="match status" value="1"/>
</dbReference>
<keyword evidence="7" id="KW-1185">Reference proteome</keyword>
<feature type="binding site" evidence="3">
    <location>
        <begin position="68"/>
        <end position="69"/>
    </location>
    <ligand>
        <name>FAD</name>
        <dbReference type="ChEBI" id="CHEBI:57692"/>
    </ligand>
</feature>
<evidence type="ECO:0000313" key="7">
    <source>
        <dbReference type="Proteomes" id="UP001140949"/>
    </source>
</evidence>
<dbReference type="InterPro" id="IPR012132">
    <property type="entry name" value="GMC_OxRdtase"/>
</dbReference>
<reference evidence="6" key="1">
    <citation type="journal article" date="2023" name="GigaByte">
        <title>Genome assembly of the bearded iris, Iris pallida Lam.</title>
        <authorList>
            <person name="Bruccoleri R.E."/>
            <person name="Oakeley E.J."/>
            <person name="Faust A.M.E."/>
            <person name="Altorfer M."/>
            <person name="Dessus-Babus S."/>
            <person name="Burckhardt D."/>
            <person name="Oertli M."/>
            <person name="Naumann U."/>
            <person name="Petersen F."/>
            <person name="Wong J."/>
        </authorList>
    </citation>
    <scope>NUCLEOTIDE SEQUENCE</scope>
    <source>
        <strain evidence="6">GSM-AAB239-AS_SAM_17_03QT</strain>
    </source>
</reference>
<comment type="similarity">
    <text evidence="1">Belongs to the GMC oxidoreductase family.</text>
</comment>
<keyword evidence="4" id="KW-1015">Disulfide bond</keyword>
<dbReference type="PANTHER" id="PTHR45968:SF5">
    <property type="entry name" value="PROTEIN HOTHEAD"/>
    <property type="match status" value="1"/>
</dbReference>
<evidence type="ECO:0000256" key="4">
    <source>
        <dbReference type="PIRSR" id="PIRSR000137-3"/>
    </source>
</evidence>
<feature type="binding site" evidence="3">
    <location>
        <begin position="550"/>
        <end position="551"/>
    </location>
    <ligand>
        <name>FAD</name>
        <dbReference type="ChEBI" id="CHEBI:57692"/>
    </ligand>
</feature>
<accession>A0AAX6FEE5</accession>
<dbReference type="InterPro" id="IPR000172">
    <property type="entry name" value="GMC_OxRdtase_N"/>
</dbReference>
<name>A0AAX6FEE5_IRIPA</name>
<dbReference type="InterPro" id="IPR036188">
    <property type="entry name" value="FAD/NAD-bd_sf"/>
</dbReference>
<feature type="disulfide bond" evidence="4">
    <location>
        <begin position="446"/>
        <end position="502"/>
    </location>
</feature>
<feature type="binding site" evidence="3">
    <location>
        <begin position="510"/>
        <end position="511"/>
    </location>
    <ligand>
        <name>FAD</name>
        <dbReference type="ChEBI" id="CHEBI:57692"/>
    </ligand>
</feature>
<feature type="binding site" evidence="3">
    <location>
        <position position="114"/>
    </location>
    <ligand>
        <name>FAD</name>
        <dbReference type="ChEBI" id="CHEBI:57692"/>
    </ligand>
</feature>
<dbReference type="PIRSF" id="PIRSF000137">
    <property type="entry name" value="Alcohol_oxidase"/>
    <property type="match status" value="1"/>
</dbReference>
<evidence type="ECO:0000256" key="2">
    <source>
        <dbReference type="ARBA" id="ARBA00022729"/>
    </source>
</evidence>
<dbReference type="SUPFAM" id="SSF54373">
    <property type="entry name" value="FAD-linked reductases, C-terminal domain"/>
    <property type="match status" value="1"/>
</dbReference>